<protein>
    <recommendedName>
        <fullName evidence="3">histidine kinase</fullName>
        <ecNumber evidence="3">2.7.13.3</ecNumber>
    </recommendedName>
</protein>
<dbReference type="RefSeq" id="WP_184221867.1">
    <property type="nucleotide sequence ID" value="NZ_JACIIU010000005.1"/>
</dbReference>
<dbReference type="InterPro" id="IPR005467">
    <property type="entry name" value="His_kinase_dom"/>
</dbReference>
<dbReference type="InterPro" id="IPR036890">
    <property type="entry name" value="HATPase_C_sf"/>
</dbReference>
<keyword evidence="6 12" id="KW-0808">Transferase</keyword>
<evidence type="ECO:0000313" key="12">
    <source>
        <dbReference type="EMBL" id="MBB6260954.1"/>
    </source>
</evidence>
<keyword evidence="5" id="KW-0597">Phosphoprotein</keyword>
<name>A0A841M5W1_9HYPH</name>
<dbReference type="InterPro" id="IPR036097">
    <property type="entry name" value="HisK_dim/P_sf"/>
</dbReference>
<sequence>MPAQIHNVTNKQHFLFLIQLRWLAVAGQVFTIFFVSQWLVIALPLVPMSIIIGLLVALNSVSYIHYRQEKYISKRYMFVGMLIDVLALSIQFYLSGGASNPFITLFLLQIILAVVLLEAWATWILVVVSSLSFIALTVYYRPIEIPHHDGSDFFNLHIQGMFICFVLASILLVLVVSRIQRNLSERDAQSAEEDHIVRMGLMASGAAHELGTPLATVSVILSDWQRMPILQNDPVLTEELTDMLAQIDRCKGIVSNILLSSGTARGEGAVRTTINKFMDDLVVDWQNLYPATRVDYINHCQPDMPIIGDIALQQVIFNVMDNAREASPDKVGIETSIVSDDLVIAISDEGKGFAPDVLAELGKAYCSTKKRPESGLGLYLVSNVVRKLNGQVSARNQTSGGAIVSIRLPLFSIC</sequence>
<keyword evidence="10" id="KW-1133">Transmembrane helix</keyword>
<comment type="catalytic activity">
    <reaction evidence="1">
        <text>ATP + protein L-histidine = ADP + protein N-phospho-L-histidine.</text>
        <dbReference type="EC" id="2.7.13.3"/>
    </reaction>
</comment>
<dbReference type="EMBL" id="JACIIU010000005">
    <property type="protein sequence ID" value="MBB6260954.1"/>
    <property type="molecule type" value="Genomic_DNA"/>
</dbReference>
<dbReference type="PRINTS" id="PR00344">
    <property type="entry name" value="BCTRLSENSOR"/>
</dbReference>
<evidence type="ECO:0000256" key="4">
    <source>
        <dbReference type="ARBA" id="ARBA00022475"/>
    </source>
</evidence>
<organism evidence="12 13">
    <name type="scientific">Paenochrobactrum gallinarii</name>
    <dbReference type="NCBI Taxonomy" id="643673"/>
    <lineage>
        <taxon>Bacteria</taxon>
        <taxon>Pseudomonadati</taxon>
        <taxon>Pseudomonadota</taxon>
        <taxon>Alphaproteobacteria</taxon>
        <taxon>Hyphomicrobiales</taxon>
        <taxon>Brucellaceae</taxon>
        <taxon>Paenochrobactrum</taxon>
    </lineage>
</organism>
<evidence type="ECO:0000313" key="13">
    <source>
        <dbReference type="Proteomes" id="UP000555393"/>
    </source>
</evidence>
<keyword evidence="8 12" id="KW-0418">Kinase</keyword>
<keyword evidence="13" id="KW-1185">Reference proteome</keyword>
<dbReference type="GO" id="GO:0005886">
    <property type="term" value="C:plasma membrane"/>
    <property type="evidence" value="ECO:0007669"/>
    <property type="project" value="UniProtKB-SubCell"/>
</dbReference>
<dbReference type="Gene3D" id="1.10.287.130">
    <property type="match status" value="1"/>
</dbReference>
<dbReference type="EC" id="2.7.13.3" evidence="3"/>
<gene>
    <name evidence="12" type="ORF">FHS77_001502</name>
</gene>
<evidence type="ECO:0000256" key="9">
    <source>
        <dbReference type="ARBA" id="ARBA00022840"/>
    </source>
</evidence>
<feature type="domain" description="Histidine kinase" evidence="11">
    <location>
        <begin position="205"/>
        <end position="412"/>
    </location>
</feature>
<dbReference type="InterPro" id="IPR003661">
    <property type="entry name" value="HisK_dim/P_dom"/>
</dbReference>
<accession>A0A841M5W1</accession>
<feature type="transmembrane region" description="Helical" evidence="10">
    <location>
        <begin position="100"/>
        <end position="117"/>
    </location>
</feature>
<evidence type="ECO:0000256" key="2">
    <source>
        <dbReference type="ARBA" id="ARBA00004651"/>
    </source>
</evidence>
<evidence type="ECO:0000256" key="8">
    <source>
        <dbReference type="ARBA" id="ARBA00022777"/>
    </source>
</evidence>
<evidence type="ECO:0000256" key="6">
    <source>
        <dbReference type="ARBA" id="ARBA00022679"/>
    </source>
</evidence>
<evidence type="ECO:0000256" key="10">
    <source>
        <dbReference type="SAM" id="Phobius"/>
    </source>
</evidence>
<evidence type="ECO:0000259" key="11">
    <source>
        <dbReference type="PROSITE" id="PS50109"/>
    </source>
</evidence>
<feature type="transmembrane region" description="Helical" evidence="10">
    <location>
        <begin position="20"/>
        <end position="39"/>
    </location>
</feature>
<dbReference type="GO" id="GO:0005524">
    <property type="term" value="F:ATP binding"/>
    <property type="evidence" value="ECO:0007669"/>
    <property type="project" value="UniProtKB-KW"/>
</dbReference>
<dbReference type="InterPro" id="IPR004358">
    <property type="entry name" value="Sig_transdc_His_kin-like_C"/>
</dbReference>
<dbReference type="CDD" id="cd00082">
    <property type="entry name" value="HisKA"/>
    <property type="match status" value="1"/>
</dbReference>
<keyword evidence="4" id="KW-1003">Cell membrane</keyword>
<evidence type="ECO:0000256" key="5">
    <source>
        <dbReference type="ARBA" id="ARBA00022553"/>
    </source>
</evidence>
<comment type="subcellular location">
    <subcellularLocation>
        <location evidence="2">Cell membrane</location>
        <topology evidence="2">Multi-pass membrane protein</topology>
    </subcellularLocation>
</comment>
<feature type="transmembrane region" description="Helical" evidence="10">
    <location>
        <begin position="154"/>
        <end position="176"/>
    </location>
</feature>
<dbReference type="Gene3D" id="3.30.565.10">
    <property type="entry name" value="Histidine kinase-like ATPase, C-terminal domain"/>
    <property type="match status" value="1"/>
</dbReference>
<dbReference type="Proteomes" id="UP000555393">
    <property type="component" value="Unassembled WGS sequence"/>
</dbReference>
<dbReference type="SUPFAM" id="SSF55874">
    <property type="entry name" value="ATPase domain of HSP90 chaperone/DNA topoisomerase II/histidine kinase"/>
    <property type="match status" value="1"/>
</dbReference>
<dbReference type="Pfam" id="PF02518">
    <property type="entry name" value="HATPase_c"/>
    <property type="match status" value="1"/>
</dbReference>
<feature type="transmembrane region" description="Helical" evidence="10">
    <location>
        <begin position="45"/>
        <end position="64"/>
    </location>
</feature>
<dbReference type="SMART" id="SM00387">
    <property type="entry name" value="HATPase_c"/>
    <property type="match status" value="1"/>
</dbReference>
<evidence type="ECO:0000256" key="7">
    <source>
        <dbReference type="ARBA" id="ARBA00022741"/>
    </source>
</evidence>
<dbReference type="PANTHER" id="PTHR44936">
    <property type="entry name" value="SENSOR PROTEIN CREC"/>
    <property type="match status" value="1"/>
</dbReference>
<keyword evidence="10" id="KW-0812">Transmembrane</keyword>
<dbReference type="AlphaFoldDB" id="A0A841M5W1"/>
<proteinExistence type="predicted"/>
<dbReference type="PANTHER" id="PTHR44936:SF10">
    <property type="entry name" value="SENSOR PROTEIN RSTB"/>
    <property type="match status" value="1"/>
</dbReference>
<keyword evidence="10" id="KW-0472">Membrane</keyword>
<dbReference type="InterPro" id="IPR003594">
    <property type="entry name" value="HATPase_dom"/>
</dbReference>
<feature type="transmembrane region" description="Helical" evidence="10">
    <location>
        <begin position="76"/>
        <end position="94"/>
    </location>
</feature>
<evidence type="ECO:0000256" key="1">
    <source>
        <dbReference type="ARBA" id="ARBA00000085"/>
    </source>
</evidence>
<reference evidence="12 13" key="1">
    <citation type="submission" date="2020-08" db="EMBL/GenBank/DDBJ databases">
        <title>Genomic Encyclopedia of Type Strains, Phase IV (KMG-IV): sequencing the most valuable type-strain genomes for metagenomic binning, comparative biology and taxonomic classification.</title>
        <authorList>
            <person name="Goeker M."/>
        </authorList>
    </citation>
    <scope>NUCLEOTIDE SEQUENCE [LARGE SCALE GENOMIC DNA]</scope>
    <source>
        <strain evidence="12 13">DSM 22336</strain>
    </source>
</reference>
<keyword evidence="7" id="KW-0547">Nucleotide-binding</keyword>
<feature type="transmembrane region" description="Helical" evidence="10">
    <location>
        <begin position="124"/>
        <end position="142"/>
    </location>
</feature>
<keyword evidence="9" id="KW-0067">ATP-binding</keyword>
<dbReference type="GO" id="GO:0000155">
    <property type="term" value="F:phosphorelay sensor kinase activity"/>
    <property type="evidence" value="ECO:0007669"/>
    <property type="project" value="InterPro"/>
</dbReference>
<comment type="caution">
    <text evidence="12">The sequence shown here is derived from an EMBL/GenBank/DDBJ whole genome shotgun (WGS) entry which is preliminary data.</text>
</comment>
<evidence type="ECO:0000256" key="3">
    <source>
        <dbReference type="ARBA" id="ARBA00012438"/>
    </source>
</evidence>
<dbReference type="SUPFAM" id="SSF47384">
    <property type="entry name" value="Homodimeric domain of signal transducing histidine kinase"/>
    <property type="match status" value="1"/>
</dbReference>
<dbReference type="InterPro" id="IPR050980">
    <property type="entry name" value="2C_sensor_his_kinase"/>
</dbReference>
<dbReference type="PROSITE" id="PS50109">
    <property type="entry name" value="HIS_KIN"/>
    <property type="match status" value="1"/>
</dbReference>